<evidence type="ECO:0000313" key="2">
    <source>
        <dbReference type="EMBL" id="KAF7187542.1"/>
    </source>
</evidence>
<keyword evidence="3" id="KW-1185">Reference proteome</keyword>
<reference evidence="2" key="1">
    <citation type="submission" date="2020-04" db="EMBL/GenBank/DDBJ databases">
        <title>Draft genome resource of the tomato pathogen Pseudocercospora fuligena.</title>
        <authorList>
            <person name="Zaccaron A."/>
        </authorList>
    </citation>
    <scope>NUCLEOTIDE SEQUENCE</scope>
    <source>
        <strain evidence="2">PF001</strain>
    </source>
</reference>
<evidence type="ECO:0000256" key="1">
    <source>
        <dbReference type="SAM" id="Phobius"/>
    </source>
</evidence>
<name>A0A8H6VEI1_9PEZI</name>
<feature type="transmembrane region" description="Helical" evidence="1">
    <location>
        <begin position="108"/>
        <end position="126"/>
    </location>
</feature>
<keyword evidence="1" id="KW-0812">Transmembrane</keyword>
<feature type="transmembrane region" description="Helical" evidence="1">
    <location>
        <begin position="78"/>
        <end position="96"/>
    </location>
</feature>
<evidence type="ECO:0000313" key="3">
    <source>
        <dbReference type="Proteomes" id="UP000660729"/>
    </source>
</evidence>
<protein>
    <submittedName>
        <fullName evidence="2">Uncharacterized protein</fullName>
    </submittedName>
</protein>
<gene>
    <name evidence="2" type="ORF">HII31_11166</name>
</gene>
<proteinExistence type="predicted"/>
<accession>A0A8H6VEI1</accession>
<dbReference type="OrthoDB" id="3436860at2759"/>
<organism evidence="2 3">
    <name type="scientific">Pseudocercospora fuligena</name>
    <dbReference type="NCBI Taxonomy" id="685502"/>
    <lineage>
        <taxon>Eukaryota</taxon>
        <taxon>Fungi</taxon>
        <taxon>Dikarya</taxon>
        <taxon>Ascomycota</taxon>
        <taxon>Pezizomycotina</taxon>
        <taxon>Dothideomycetes</taxon>
        <taxon>Dothideomycetidae</taxon>
        <taxon>Mycosphaerellales</taxon>
        <taxon>Mycosphaerellaceae</taxon>
        <taxon>Pseudocercospora</taxon>
    </lineage>
</organism>
<keyword evidence="1" id="KW-1133">Transmembrane helix</keyword>
<feature type="transmembrane region" description="Helical" evidence="1">
    <location>
        <begin position="15"/>
        <end position="34"/>
    </location>
</feature>
<dbReference type="Proteomes" id="UP000660729">
    <property type="component" value="Unassembled WGS sequence"/>
</dbReference>
<keyword evidence="1" id="KW-0472">Membrane</keyword>
<sequence length="127" mass="13781">MSPHINGVFSPEYQFPVHMVQACFAVAVAVMSAVRLTIEHETRTKVHTIGLAIGIKSLVIIAYELVTEHISRFEKWRSLKAIAIVNAIEIIVWLGCAGLTMQANIDQCIGVGCGLSWAVFALAAAMT</sequence>
<dbReference type="AlphaFoldDB" id="A0A8H6VEI1"/>
<feature type="transmembrane region" description="Helical" evidence="1">
    <location>
        <begin position="46"/>
        <end position="66"/>
    </location>
</feature>
<comment type="caution">
    <text evidence="2">The sequence shown here is derived from an EMBL/GenBank/DDBJ whole genome shotgun (WGS) entry which is preliminary data.</text>
</comment>
<dbReference type="EMBL" id="JABCIY010000227">
    <property type="protein sequence ID" value="KAF7187542.1"/>
    <property type="molecule type" value="Genomic_DNA"/>
</dbReference>